<keyword evidence="2" id="KW-1185">Reference proteome</keyword>
<dbReference type="AlphaFoldDB" id="A0A8X6Y9P2"/>
<evidence type="ECO:0000313" key="1">
    <source>
        <dbReference type="EMBL" id="GFY68273.1"/>
    </source>
</evidence>
<dbReference type="Proteomes" id="UP000886998">
    <property type="component" value="Unassembled WGS sequence"/>
</dbReference>
<comment type="caution">
    <text evidence="1">The sequence shown here is derived from an EMBL/GenBank/DDBJ whole genome shotgun (WGS) entry which is preliminary data.</text>
</comment>
<organism evidence="1 2">
    <name type="scientific">Trichonephila inaurata madagascariensis</name>
    <dbReference type="NCBI Taxonomy" id="2747483"/>
    <lineage>
        <taxon>Eukaryota</taxon>
        <taxon>Metazoa</taxon>
        <taxon>Ecdysozoa</taxon>
        <taxon>Arthropoda</taxon>
        <taxon>Chelicerata</taxon>
        <taxon>Arachnida</taxon>
        <taxon>Araneae</taxon>
        <taxon>Araneomorphae</taxon>
        <taxon>Entelegynae</taxon>
        <taxon>Araneoidea</taxon>
        <taxon>Nephilidae</taxon>
        <taxon>Trichonephila</taxon>
        <taxon>Trichonephila inaurata</taxon>
    </lineage>
</organism>
<accession>A0A8X6Y9P2</accession>
<reference evidence="1" key="1">
    <citation type="submission" date="2020-08" db="EMBL/GenBank/DDBJ databases">
        <title>Multicomponent nature underlies the extraordinary mechanical properties of spider dragline silk.</title>
        <authorList>
            <person name="Kono N."/>
            <person name="Nakamura H."/>
            <person name="Mori M."/>
            <person name="Yoshida Y."/>
            <person name="Ohtoshi R."/>
            <person name="Malay A.D."/>
            <person name="Moran D.A.P."/>
            <person name="Tomita M."/>
            <person name="Numata K."/>
            <person name="Arakawa K."/>
        </authorList>
    </citation>
    <scope>NUCLEOTIDE SEQUENCE</scope>
</reference>
<protein>
    <submittedName>
        <fullName evidence="1">Uncharacterized protein</fullName>
    </submittedName>
</protein>
<name>A0A8X6Y9P2_9ARAC</name>
<evidence type="ECO:0000313" key="2">
    <source>
        <dbReference type="Proteomes" id="UP000886998"/>
    </source>
</evidence>
<sequence length="81" mass="9663">MTLEVSPGTLRYATVHDAKLKFKFVHTEPVIVIKKTLRLTYYNNDLLTHCIWPLASQDQWKWCYTNTIRKNIGIHYQEPDR</sequence>
<proteinExistence type="predicted"/>
<dbReference type="EMBL" id="BMAV01016968">
    <property type="protein sequence ID" value="GFY68273.1"/>
    <property type="molecule type" value="Genomic_DNA"/>
</dbReference>
<gene>
    <name evidence="1" type="ORF">TNIN_217551</name>
</gene>